<dbReference type="AlphaFoldDB" id="A0A2I1MBY6"/>
<keyword evidence="2" id="KW-1185">Reference proteome</keyword>
<dbReference type="EMBL" id="PKGS01000001">
    <property type="protein sequence ID" value="PKZ17589.1"/>
    <property type="molecule type" value="Genomic_DNA"/>
</dbReference>
<proteinExistence type="predicted"/>
<evidence type="ECO:0000313" key="1">
    <source>
        <dbReference type="EMBL" id="PKZ17589.1"/>
    </source>
</evidence>
<evidence type="ECO:0000313" key="2">
    <source>
        <dbReference type="Proteomes" id="UP000234335"/>
    </source>
</evidence>
<protein>
    <submittedName>
        <fullName evidence="1">Uncharacterized protein</fullName>
    </submittedName>
</protein>
<organism evidence="1 2">
    <name type="scientific">Anaerococcus octavius</name>
    <dbReference type="NCBI Taxonomy" id="54007"/>
    <lineage>
        <taxon>Bacteria</taxon>
        <taxon>Bacillati</taxon>
        <taxon>Bacillota</taxon>
        <taxon>Tissierellia</taxon>
        <taxon>Tissierellales</taxon>
        <taxon>Peptoniphilaceae</taxon>
        <taxon>Anaerococcus</taxon>
    </lineage>
</organism>
<name>A0A2I1MBY6_9FIRM</name>
<sequence length="83" mass="9314">MNLLYNVAERKIDMKRKNIRKICTLLVLGITVFSKVRFPNQANVGVFANKPPIEPISIYSKAPKHGSNAVYGKAPQIEPISIY</sequence>
<accession>A0A2I1MBY6</accession>
<gene>
    <name evidence="1" type="ORF">CYJ34_02440</name>
</gene>
<comment type="caution">
    <text evidence="1">The sequence shown here is derived from an EMBL/GenBank/DDBJ whole genome shotgun (WGS) entry which is preliminary data.</text>
</comment>
<dbReference type="Proteomes" id="UP000234335">
    <property type="component" value="Unassembled WGS sequence"/>
</dbReference>
<reference evidence="1 2" key="1">
    <citation type="submission" date="2017-12" db="EMBL/GenBank/DDBJ databases">
        <title>Phylogenetic diversity of female urinary microbiome.</title>
        <authorList>
            <person name="Thomas-White K."/>
            <person name="Wolfe A.J."/>
        </authorList>
    </citation>
    <scope>NUCLEOTIDE SEQUENCE [LARGE SCALE GENOMIC DNA]</scope>
    <source>
        <strain evidence="1 2">UMB0119</strain>
    </source>
</reference>